<keyword evidence="1 2" id="KW-0812">Transmembrane</keyword>
<keyword evidence="3" id="KW-1185">Reference proteome</keyword>
<dbReference type="WormBase" id="F36H2.6">
    <property type="protein sequence ID" value="CE43812"/>
    <property type="gene ID" value="WBGene00194653"/>
</dbReference>
<keyword evidence="1" id="KW-0472">Membrane</keyword>
<dbReference type="FunCoup" id="C6KRM9">
    <property type="interactions" value="171"/>
</dbReference>
<dbReference type="Bgee" id="WBGene00194653">
    <property type="expression patterns" value="Expressed in larva and 1 other cell type or tissue"/>
</dbReference>
<dbReference type="EMBL" id="BX284601">
    <property type="protein sequence ID" value="CAZ65497.1"/>
    <property type="molecule type" value="Genomic_DNA"/>
</dbReference>
<organism evidence="2 3">
    <name type="scientific">Caenorhabditis elegans</name>
    <dbReference type="NCBI Taxonomy" id="6239"/>
    <lineage>
        <taxon>Eukaryota</taxon>
        <taxon>Metazoa</taxon>
        <taxon>Ecdysozoa</taxon>
        <taxon>Nematoda</taxon>
        <taxon>Chromadorea</taxon>
        <taxon>Rhabditida</taxon>
        <taxon>Rhabditina</taxon>
        <taxon>Rhabditomorpha</taxon>
        <taxon>Rhabditoidea</taxon>
        <taxon>Rhabditidae</taxon>
        <taxon>Peloderinae</taxon>
        <taxon>Caenorhabditis</taxon>
    </lineage>
</organism>
<evidence type="ECO:0000256" key="1">
    <source>
        <dbReference type="SAM" id="Phobius"/>
    </source>
</evidence>
<feature type="transmembrane region" description="Helical" evidence="1">
    <location>
        <begin position="122"/>
        <end position="142"/>
    </location>
</feature>
<dbReference type="PaxDb" id="6239-F36H2.6"/>
<name>C6KRM9_CAEEL</name>
<feature type="transmembrane region" description="Helical" evidence="1">
    <location>
        <begin position="79"/>
        <end position="102"/>
    </location>
</feature>
<evidence type="ECO:0000313" key="2">
    <source>
        <dbReference type="EMBL" id="CAZ65497.1"/>
    </source>
</evidence>
<feature type="transmembrane region" description="Helical" evidence="1">
    <location>
        <begin position="24"/>
        <end position="46"/>
    </location>
</feature>
<dbReference type="OrthoDB" id="5873815at2759"/>
<dbReference type="RefSeq" id="NP_001251036.1">
    <property type="nucleotide sequence ID" value="NM_001264107.1"/>
</dbReference>
<dbReference type="HOGENOM" id="CLU_1636941_0_0_1"/>
<dbReference type="AlphaFoldDB" id="C6KRM9"/>
<dbReference type="GeneID" id="13181407"/>
<evidence type="ECO:0000313" key="3">
    <source>
        <dbReference type="Proteomes" id="UP000001940"/>
    </source>
</evidence>
<dbReference type="CTD" id="13181407"/>
<feature type="transmembrane region" description="Helical" evidence="1">
    <location>
        <begin position="52"/>
        <end position="72"/>
    </location>
</feature>
<dbReference type="InParanoid" id="C6KRM9"/>
<proteinExistence type="predicted"/>
<evidence type="ECO:0000313" key="4">
    <source>
        <dbReference type="WormBase" id="F36H2.6"/>
    </source>
</evidence>
<accession>C6KRM9</accession>
<dbReference type="KEGG" id="cel:CELE_F36H2.6"/>
<dbReference type="AGR" id="WB:WBGene00194653"/>
<protein>
    <submittedName>
        <fullName evidence="2">Transmembrane protein</fullName>
    </submittedName>
</protein>
<gene>
    <name evidence="2" type="ORF">CELE_F36H2.6</name>
    <name evidence="2 4" type="ORF">F36H2.6</name>
</gene>
<dbReference type="Proteomes" id="UP000001940">
    <property type="component" value="Chromosome I"/>
</dbReference>
<sequence>MSFFVFFKQIKEADNLKTRKEKMWIIVPVMTFPHILIFNYIFHFFICIYYNTMNYFFCGIIFLAVTVVLTIFSKKQLNSLITCFFSVLAFPSFLALGIWMITENYNSVKVSKRPAPTLASCFFLSLMNLFSIWSFLVLGGVIKPSENKEKSQKSTVSVKLSE</sequence>
<reference evidence="2 3" key="1">
    <citation type="journal article" date="1998" name="Science">
        <title>Genome sequence of the nematode C. elegans: a platform for investigating biology.</title>
        <authorList>
            <consortium name="The C. elegans sequencing consortium"/>
            <person name="Sulson J.E."/>
            <person name="Waterston R."/>
        </authorList>
    </citation>
    <scope>NUCLEOTIDE SEQUENCE [LARGE SCALE GENOMIC DNA]</scope>
    <source>
        <strain evidence="2 3">Bristol N2</strain>
    </source>
</reference>
<keyword evidence="1" id="KW-1133">Transmembrane helix</keyword>